<sequence length="338" mass="35898">MTTTPVTRRPRLALTLGDPSGVGPELAMRLLAVEANREQAEIHLLATQAEVDRYAAEVGVDVPTCSRPEPGKVTLVGSRLSDQAVERGVASVAGGSRALQDLRDCLALFSEGAVESIMFLPLNKSALHDAGMHEEDELRWFAKELGYDGVTSELNFVPGLTTSRVTSHCAVRDVAERISARSVLDAIRLLHEVVTANGVERPRLAVCALNPHAGENGQFGREEIDHIAPGVRLAHAEGIDAAGPYPCDTIFIAARDGDYDGVVTMYHDQGQIAMKLMGFDQGVTVQGGLPVPIATPAHGTAYGIVGQNKANLGPSQRAFDIVVALGRRTWSGGAPEPS</sequence>
<dbReference type="EC" id="1.1.1.262" evidence="4"/>
<name>A0ABT0J003_9MICO</name>
<dbReference type="SUPFAM" id="SSF53659">
    <property type="entry name" value="Isocitrate/Isopropylmalate dehydrogenase-like"/>
    <property type="match status" value="1"/>
</dbReference>
<dbReference type="PANTHER" id="PTHR30004">
    <property type="entry name" value="4-HYDROXYTHREONINE-4-PHOSPHATE DEHYDROGENASE"/>
    <property type="match status" value="1"/>
</dbReference>
<dbReference type="RefSeq" id="WP_416342666.1">
    <property type="nucleotide sequence ID" value="NZ_JALQCY010000001.1"/>
</dbReference>
<dbReference type="EMBL" id="JALQCY010000001">
    <property type="protein sequence ID" value="MCK9792815.1"/>
    <property type="molecule type" value="Genomic_DNA"/>
</dbReference>
<proteinExistence type="predicted"/>
<keyword evidence="3" id="KW-0520">NAD</keyword>
<accession>A0ABT0J003</accession>
<evidence type="ECO:0000256" key="3">
    <source>
        <dbReference type="ARBA" id="ARBA00023027"/>
    </source>
</evidence>
<reference evidence="4 5" key="1">
    <citation type="submission" date="2022-02" db="EMBL/GenBank/DDBJ databases">
        <title>The car tank lid bacteriome: a reservoir of bacteria with potential in bioremediation of fuel.</title>
        <authorList>
            <person name="Vidal-Verdu A."/>
            <person name="Gomez-Martinez D."/>
            <person name="Latorre-Perez A."/>
            <person name="Pereto J."/>
            <person name="Porcar M."/>
        </authorList>
    </citation>
    <scope>NUCLEOTIDE SEQUENCE [LARGE SCALE GENOMIC DNA]</scope>
    <source>
        <strain evidence="4 5">4D.3</strain>
    </source>
</reference>
<dbReference type="InterPro" id="IPR005255">
    <property type="entry name" value="PdxA_fam"/>
</dbReference>
<evidence type="ECO:0000313" key="4">
    <source>
        <dbReference type="EMBL" id="MCK9792815.1"/>
    </source>
</evidence>
<protein>
    <submittedName>
        <fullName evidence="4">4-hydroxythreonine-4-phosphate dehydrogenase PdxA</fullName>
        <ecNumber evidence="4">1.1.1.262</ecNumber>
    </submittedName>
</protein>
<organism evidence="4 5">
    <name type="scientific">Isoptericola peretonis</name>
    <dbReference type="NCBI Taxonomy" id="2918523"/>
    <lineage>
        <taxon>Bacteria</taxon>
        <taxon>Bacillati</taxon>
        <taxon>Actinomycetota</taxon>
        <taxon>Actinomycetes</taxon>
        <taxon>Micrococcales</taxon>
        <taxon>Promicromonosporaceae</taxon>
        <taxon>Isoptericola</taxon>
    </lineage>
</organism>
<dbReference type="GO" id="GO:0050570">
    <property type="term" value="F:4-hydroxythreonine-4-phosphate dehydrogenase activity"/>
    <property type="evidence" value="ECO:0007669"/>
    <property type="project" value="UniProtKB-EC"/>
</dbReference>
<evidence type="ECO:0000256" key="2">
    <source>
        <dbReference type="ARBA" id="ARBA00023002"/>
    </source>
</evidence>
<dbReference type="PANTHER" id="PTHR30004:SF3">
    <property type="entry name" value="4-HYDROXYTHREONINE-4-PHOSPHATE DEHYDROGENASE 2-RELATED"/>
    <property type="match status" value="1"/>
</dbReference>
<keyword evidence="5" id="KW-1185">Reference proteome</keyword>
<comment type="caution">
    <text evidence="4">The sequence shown here is derived from an EMBL/GenBank/DDBJ whole genome shotgun (WGS) entry which is preliminary data.</text>
</comment>
<dbReference type="Gene3D" id="3.40.718.10">
    <property type="entry name" value="Isopropylmalate Dehydrogenase"/>
    <property type="match status" value="1"/>
</dbReference>
<keyword evidence="1" id="KW-0479">Metal-binding</keyword>
<evidence type="ECO:0000256" key="1">
    <source>
        <dbReference type="ARBA" id="ARBA00022723"/>
    </source>
</evidence>
<dbReference type="Pfam" id="PF04166">
    <property type="entry name" value="PdxA"/>
    <property type="match status" value="1"/>
</dbReference>
<dbReference type="Proteomes" id="UP001651050">
    <property type="component" value="Unassembled WGS sequence"/>
</dbReference>
<gene>
    <name evidence="4" type="ORF">M1843_03515</name>
</gene>
<keyword evidence="2 4" id="KW-0560">Oxidoreductase</keyword>
<evidence type="ECO:0000313" key="5">
    <source>
        <dbReference type="Proteomes" id="UP001651050"/>
    </source>
</evidence>